<dbReference type="SUPFAM" id="SSF52317">
    <property type="entry name" value="Class I glutamine amidotransferase-like"/>
    <property type="match status" value="1"/>
</dbReference>
<dbReference type="GO" id="GO:0003700">
    <property type="term" value="F:DNA-binding transcription factor activity"/>
    <property type="evidence" value="ECO:0007669"/>
    <property type="project" value="InterPro"/>
</dbReference>
<dbReference type="SUPFAM" id="SSF46689">
    <property type="entry name" value="Homeodomain-like"/>
    <property type="match status" value="1"/>
</dbReference>
<dbReference type="Gene3D" id="1.10.10.60">
    <property type="entry name" value="Homeodomain-like"/>
    <property type="match status" value="1"/>
</dbReference>
<dbReference type="GO" id="GO:0043565">
    <property type="term" value="F:sequence-specific DNA binding"/>
    <property type="evidence" value="ECO:0007669"/>
    <property type="project" value="InterPro"/>
</dbReference>
<evidence type="ECO:0000259" key="3">
    <source>
        <dbReference type="PROSITE" id="PS01124"/>
    </source>
</evidence>
<dbReference type="RefSeq" id="WP_210803074.1">
    <property type="nucleotide sequence ID" value="NZ_JAGQDE010000014.1"/>
</dbReference>
<gene>
    <name evidence="4" type="ORF">KAK06_15715</name>
</gene>
<name>A0A941BH11_9BURK</name>
<dbReference type="PANTHER" id="PTHR43130">
    <property type="entry name" value="ARAC-FAMILY TRANSCRIPTIONAL REGULATOR"/>
    <property type="match status" value="1"/>
</dbReference>
<accession>A0A941BH11</accession>
<dbReference type="EMBL" id="JAGQDE010000014">
    <property type="protein sequence ID" value="MBQ0960401.1"/>
    <property type="molecule type" value="Genomic_DNA"/>
</dbReference>
<dbReference type="PANTHER" id="PTHR43130:SF11">
    <property type="entry name" value="TRANSCRIPTIONAL REGULATORY PROTEIN"/>
    <property type="match status" value="1"/>
</dbReference>
<evidence type="ECO:0000256" key="2">
    <source>
        <dbReference type="ARBA" id="ARBA00023163"/>
    </source>
</evidence>
<reference evidence="4" key="1">
    <citation type="submission" date="2021-04" db="EMBL/GenBank/DDBJ databases">
        <title>The genome sequence of Ideonella sp. 4Y11.</title>
        <authorList>
            <person name="Liu Y."/>
        </authorList>
    </citation>
    <scope>NUCLEOTIDE SEQUENCE</scope>
    <source>
        <strain evidence="4">4Y11</strain>
    </source>
</reference>
<dbReference type="InterPro" id="IPR018060">
    <property type="entry name" value="HTH_AraC"/>
</dbReference>
<sequence length="314" mass="33630">MLSIAIIDLEGQFNAPVAVTLDALQIVASLAGRPMADVAYIGGQRGFAKATRMPWSALVEPWDVVIVPGLGLSHALDPVTALSTTKGQTLVHALQAQHDSGALLATSCTASFALAEAGVLDGRLATTSWWLAAEFRHRYPRVQLREGALTTEDGKVLCAGGTLAHVDLMLVLIAKQFGAELATQVARYLVSPWRAPQSAVAEIGQTRVTDPLVARAITHIKANLDRAVSVEELADTLATSPRTLHRHAQASLGLSVVGLMRRVRGEEAMRMLRETDLPLSRIAEQVGYTDTSTLRTLVLKLSGQTPAALRRRGK</sequence>
<dbReference type="InterPro" id="IPR052158">
    <property type="entry name" value="INH-QAR"/>
</dbReference>
<keyword evidence="2" id="KW-0804">Transcription</keyword>
<dbReference type="Proteomes" id="UP000678374">
    <property type="component" value="Unassembled WGS sequence"/>
</dbReference>
<dbReference type="Pfam" id="PF12833">
    <property type="entry name" value="HTH_18"/>
    <property type="match status" value="1"/>
</dbReference>
<keyword evidence="5" id="KW-1185">Reference proteome</keyword>
<protein>
    <submittedName>
        <fullName evidence="4">Helix-turn-helix domain-containing protein</fullName>
    </submittedName>
</protein>
<proteinExistence type="predicted"/>
<keyword evidence="1" id="KW-0805">Transcription regulation</keyword>
<evidence type="ECO:0000313" key="5">
    <source>
        <dbReference type="Proteomes" id="UP000678374"/>
    </source>
</evidence>
<dbReference type="InterPro" id="IPR029062">
    <property type="entry name" value="Class_I_gatase-like"/>
</dbReference>
<dbReference type="Gene3D" id="3.40.50.880">
    <property type="match status" value="1"/>
</dbReference>
<dbReference type="AlphaFoldDB" id="A0A941BH11"/>
<dbReference type="PROSITE" id="PS01124">
    <property type="entry name" value="HTH_ARAC_FAMILY_2"/>
    <property type="match status" value="1"/>
</dbReference>
<dbReference type="SMART" id="SM00342">
    <property type="entry name" value="HTH_ARAC"/>
    <property type="match status" value="1"/>
</dbReference>
<organism evidence="4 5">
    <name type="scientific">Ideonella aquatica</name>
    <dbReference type="NCBI Taxonomy" id="2824119"/>
    <lineage>
        <taxon>Bacteria</taxon>
        <taxon>Pseudomonadati</taxon>
        <taxon>Pseudomonadota</taxon>
        <taxon>Betaproteobacteria</taxon>
        <taxon>Burkholderiales</taxon>
        <taxon>Sphaerotilaceae</taxon>
        <taxon>Ideonella</taxon>
    </lineage>
</organism>
<dbReference type="InterPro" id="IPR009057">
    <property type="entry name" value="Homeodomain-like_sf"/>
</dbReference>
<comment type="caution">
    <text evidence="4">The sequence shown here is derived from an EMBL/GenBank/DDBJ whole genome shotgun (WGS) entry which is preliminary data.</text>
</comment>
<evidence type="ECO:0000256" key="1">
    <source>
        <dbReference type="ARBA" id="ARBA00023015"/>
    </source>
</evidence>
<evidence type="ECO:0000313" key="4">
    <source>
        <dbReference type="EMBL" id="MBQ0960401.1"/>
    </source>
</evidence>
<feature type="domain" description="HTH araC/xylS-type" evidence="3">
    <location>
        <begin position="214"/>
        <end position="312"/>
    </location>
</feature>